<sequence length="237" mass="27469">MKKAIFLITIMSICFILSGCLYPEDDQAKRLPNEVEVEAVQKAVDNYYQDNDGILPIKNKDDETDMFMKYLVDFKRIVPQYLSEIPKNAYENGGVFQYVIMNPETNPTVKIFDLRIAEKIREVNYRLVSKEYPPFKEVIGKNAFSLDYKKLGFEEDPMIESPYTGKNLPLIMSGEGELYVDYTNDLYQLWETGKLSKVKPGEDIRIMLAEQSIFVPAYSLPYTIDEQGKPVFMEKKE</sequence>
<evidence type="ECO:0000313" key="2">
    <source>
        <dbReference type="Proteomes" id="UP001459714"/>
    </source>
</evidence>
<protein>
    <recommendedName>
        <fullName evidence="3">Lipoprotein</fullName>
    </recommendedName>
</protein>
<organism evidence="1 2">
    <name type="scientific">Caldifermentibacillus hisashii</name>
    <dbReference type="NCBI Taxonomy" id="996558"/>
    <lineage>
        <taxon>Bacteria</taxon>
        <taxon>Bacillati</taxon>
        <taxon>Bacillota</taxon>
        <taxon>Bacilli</taxon>
        <taxon>Bacillales</taxon>
        <taxon>Bacillaceae</taxon>
        <taxon>Caldifermentibacillus</taxon>
    </lineage>
</organism>
<accession>A0ABU9JXX3</accession>
<name>A0ABU9JXX3_9BACI</name>
<dbReference type="Proteomes" id="UP001459714">
    <property type="component" value="Unassembled WGS sequence"/>
</dbReference>
<comment type="caution">
    <text evidence="1">The sequence shown here is derived from an EMBL/GenBank/DDBJ whole genome shotgun (WGS) entry which is preliminary data.</text>
</comment>
<keyword evidence="2" id="KW-1185">Reference proteome</keyword>
<reference evidence="1 2" key="1">
    <citation type="submission" date="2024-03" db="EMBL/GenBank/DDBJ databases">
        <title>Bacilli Hybrid Assemblies.</title>
        <authorList>
            <person name="Kovac J."/>
        </authorList>
    </citation>
    <scope>NUCLEOTIDE SEQUENCE [LARGE SCALE GENOMIC DNA]</scope>
    <source>
        <strain evidence="1 2">FSL M8-0022</strain>
    </source>
</reference>
<dbReference type="EMBL" id="JBBYAK010000001">
    <property type="protein sequence ID" value="MEL3957711.1"/>
    <property type="molecule type" value="Genomic_DNA"/>
</dbReference>
<evidence type="ECO:0008006" key="3">
    <source>
        <dbReference type="Google" id="ProtNLM"/>
    </source>
</evidence>
<proteinExistence type="predicted"/>
<gene>
    <name evidence="1" type="ORF">NST17_10970</name>
</gene>
<dbReference type="RefSeq" id="WP_251240830.1">
    <property type="nucleotide sequence ID" value="NZ_CP155465.1"/>
</dbReference>
<dbReference type="PROSITE" id="PS51257">
    <property type="entry name" value="PROKAR_LIPOPROTEIN"/>
    <property type="match status" value="1"/>
</dbReference>
<evidence type="ECO:0000313" key="1">
    <source>
        <dbReference type="EMBL" id="MEL3957711.1"/>
    </source>
</evidence>